<dbReference type="AlphaFoldDB" id="A0AA39VS80"/>
<reference evidence="2" key="2">
    <citation type="submission" date="2023-06" db="EMBL/GenBank/DDBJ databases">
        <authorList>
            <person name="Swenson N.G."/>
            <person name="Wegrzyn J.L."/>
            <person name="Mcevoy S.L."/>
        </authorList>
    </citation>
    <scope>NUCLEOTIDE SEQUENCE</scope>
    <source>
        <strain evidence="2">NS2018</strain>
        <tissue evidence="2">Leaf</tissue>
    </source>
</reference>
<evidence type="ECO:0000313" key="3">
    <source>
        <dbReference type="Proteomes" id="UP001168877"/>
    </source>
</evidence>
<dbReference type="EMBL" id="JAUESC010000381">
    <property type="protein sequence ID" value="KAK0590682.1"/>
    <property type="molecule type" value="Genomic_DNA"/>
</dbReference>
<sequence>MGGIHEGLDTRDPLPIASPIDSPINSPSVGAGDDVLFEPILPATTVSSTPVVLPLNLPVPLLELVSARPTIGEMLARAAKARKSPIQTP</sequence>
<gene>
    <name evidence="2" type="ORF">LWI29_030380</name>
</gene>
<evidence type="ECO:0000256" key="1">
    <source>
        <dbReference type="SAM" id="MobiDB-lite"/>
    </source>
</evidence>
<evidence type="ECO:0000313" key="2">
    <source>
        <dbReference type="EMBL" id="KAK0590682.1"/>
    </source>
</evidence>
<feature type="compositionally biased region" description="Basic and acidic residues" evidence="1">
    <location>
        <begin position="1"/>
        <end position="12"/>
    </location>
</feature>
<feature type="region of interest" description="Disordered" evidence="1">
    <location>
        <begin position="1"/>
        <end position="28"/>
    </location>
</feature>
<reference evidence="2" key="1">
    <citation type="journal article" date="2022" name="Plant J.">
        <title>Strategies of tolerance reflected in two North American maple genomes.</title>
        <authorList>
            <person name="McEvoy S.L."/>
            <person name="Sezen U.U."/>
            <person name="Trouern-Trend A."/>
            <person name="McMahon S.M."/>
            <person name="Schaberg P.G."/>
            <person name="Yang J."/>
            <person name="Wegrzyn J.L."/>
            <person name="Swenson N.G."/>
        </authorList>
    </citation>
    <scope>NUCLEOTIDE SEQUENCE</scope>
    <source>
        <strain evidence="2">NS2018</strain>
    </source>
</reference>
<name>A0AA39VS80_ACESA</name>
<organism evidence="2 3">
    <name type="scientific">Acer saccharum</name>
    <name type="common">Sugar maple</name>
    <dbReference type="NCBI Taxonomy" id="4024"/>
    <lineage>
        <taxon>Eukaryota</taxon>
        <taxon>Viridiplantae</taxon>
        <taxon>Streptophyta</taxon>
        <taxon>Embryophyta</taxon>
        <taxon>Tracheophyta</taxon>
        <taxon>Spermatophyta</taxon>
        <taxon>Magnoliopsida</taxon>
        <taxon>eudicotyledons</taxon>
        <taxon>Gunneridae</taxon>
        <taxon>Pentapetalae</taxon>
        <taxon>rosids</taxon>
        <taxon>malvids</taxon>
        <taxon>Sapindales</taxon>
        <taxon>Sapindaceae</taxon>
        <taxon>Hippocastanoideae</taxon>
        <taxon>Acereae</taxon>
        <taxon>Acer</taxon>
    </lineage>
</organism>
<protein>
    <submittedName>
        <fullName evidence="2">Uncharacterized protein</fullName>
    </submittedName>
</protein>
<keyword evidence="3" id="KW-1185">Reference proteome</keyword>
<proteinExistence type="predicted"/>
<accession>A0AA39VS80</accession>
<dbReference type="Proteomes" id="UP001168877">
    <property type="component" value="Unassembled WGS sequence"/>
</dbReference>
<comment type="caution">
    <text evidence="2">The sequence shown here is derived from an EMBL/GenBank/DDBJ whole genome shotgun (WGS) entry which is preliminary data.</text>
</comment>